<keyword evidence="3" id="KW-0677">Repeat</keyword>
<evidence type="ECO:0000256" key="7">
    <source>
        <dbReference type="SAM" id="Coils"/>
    </source>
</evidence>
<feature type="domain" description="Disease resistance N-terminal" evidence="9">
    <location>
        <begin position="15"/>
        <end position="100"/>
    </location>
</feature>
<evidence type="ECO:0000256" key="5">
    <source>
        <dbReference type="ARBA" id="ARBA00022821"/>
    </source>
</evidence>
<sequence length="494" mass="57266">MALNHILESLSLNVIEKLLSTASSFGEKQLLPGGDMQEEVVRLQQNLAKIKEFFTEIENEGSSIDQNKSLQSWLWQFRDAVEEAEDVLDELEYNEIEKKVQVEDDMVNGMFSRYKRKFTDFIAGPFKDVTFKRLKEAVKKLDNVAAGKDNFLLLAHGMNRGNGKHQEQWKLQRYCETSAFSTERKVFGREKEKMQVINWLKKPDSNKSTDAISAFTVVGLGGMGKTTLAQIVYDDERVRENFELLMWVHVSNKFDTITIIKRILEAANMHTWSEKLEELQKTLKEKLESKRFFLILDDVWNDSDGSEWEKLIEPLKFGKKGSKIFVTTRMQSVAEMVSKQTNQEAEWLKLDGLEEKDYLLLFNSHAFASVDPEKYKDLQLIGNQIAKKLGGCPLTAKVMGGQLNWYMDEYYWEKILKEDIINIDQGENGIMSILKLSYSHLPICLQLCFRYCAIFPENYVFDKDELIYMWLNSGLIHNGDQSLRKWDVNILVIS</sequence>
<dbReference type="Gene3D" id="1.20.5.4130">
    <property type="match status" value="1"/>
</dbReference>
<dbReference type="InterPro" id="IPR036388">
    <property type="entry name" value="WH-like_DNA-bd_sf"/>
</dbReference>
<evidence type="ECO:0000313" key="10">
    <source>
        <dbReference type="EMBL" id="KAJ4793848.1"/>
    </source>
</evidence>
<feature type="domain" description="NB-ARC" evidence="8">
    <location>
        <begin position="190"/>
        <end position="368"/>
    </location>
</feature>
<dbReference type="GO" id="GO:0005524">
    <property type="term" value="F:ATP binding"/>
    <property type="evidence" value="ECO:0007669"/>
    <property type="project" value="UniProtKB-KW"/>
</dbReference>
<keyword evidence="2" id="KW-0433">Leucine-rich repeat</keyword>
<dbReference type="Gene3D" id="1.10.10.10">
    <property type="entry name" value="Winged helix-like DNA-binding domain superfamily/Winged helix DNA-binding domain"/>
    <property type="match status" value="1"/>
</dbReference>
<dbReference type="InterPro" id="IPR041118">
    <property type="entry name" value="Rx_N"/>
</dbReference>
<dbReference type="PANTHER" id="PTHR36766:SF30">
    <property type="entry name" value="TIR-NBS TYPE DISEASE RESISTANCE PROTEIN-RELATED"/>
    <property type="match status" value="1"/>
</dbReference>
<proteinExistence type="inferred from homology"/>
<dbReference type="EMBL" id="JAMFTS010000002">
    <property type="protein sequence ID" value="KAJ4793848.1"/>
    <property type="molecule type" value="Genomic_DNA"/>
</dbReference>
<dbReference type="GO" id="GO:0006952">
    <property type="term" value="P:defense response"/>
    <property type="evidence" value="ECO:0007669"/>
    <property type="project" value="UniProtKB-KW"/>
</dbReference>
<feature type="coiled-coil region" evidence="7">
    <location>
        <begin position="40"/>
        <end position="94"/>
    </location>
</feature>
<keyword evidence="4" id="KW-0547">Nucleotide-binding</keyword>
<organism evidence="10 11">
    <name type="scientific">Rhynchospora pubera</name>
    <dbReference type="NCBI Taxonomy" id="906938"/>
    <lineage>
        <taxon>Eukaryota</taxon>
        <taxon>Viridiplantae</taxon>
        <taxon>Streptophyta</taxon>
        <taxon>Embryophyta</taxon>
        <taxon>Tracheophyta</taxon>
        <taxon>Spermatophyta</taxon>
        <taxon>Magnoliopsida</taxon>
        <taxon>Liliopsida</taxon>
        <taxon>Poales</taxon>
        <taxon>Cyperaceae</taxon>
        <taxon>Cyperoideae</taxon>
        <taxon>Rhynchosporeae</taxon>
        <taxon>Rhynchospora</taxon>
    </lineage>
</organism>
<dbReference type="InterPro" id="IPR002182">
    <property type="entry name" value="NB-ARC"/>
</dbReference>
<dbReference type="AlphaFoldDB" id="A0AAV8FSH4"/>
<dbReference type="GO" id="GO:0043531">
    <property type="term" value="F:ADP binding"/>
    <property type="evidence" value="ECO:0007669"/>
    <property type="project" value="InterPro"/>
</dbReference>
<evidence type="ECO:0000256" key="6">
    <source>
        <dbReference type="ARBA" id="ARBA00022840"/>
    </source>
</evidence>
<dbReference type="Pfam" id="PF00931">
    <property type="entry name" value="NB-ARC"/>
    <property type="match status" value="1"/>
</dbReference>
<keyword evidence="6" id="KW-0067">ATP-binding</keyword>
<dbReference type="FunFam" id="3.40.50.300:FF:001091">
    <property type="entry name" value="Probable disease resistance protein At1g61300"/>
    <property type="match status" value="1"/>
</dbReference>
<evidence type="ECO:0000259" key="8">
    <source>
        <dbReference type="Pfam" id="PF00931"/>
    </source>
</evidence>
<keyword evidence="5" id="KW-0611">Plant defense</keyword>
<dbReference type="Proteomes" id="UP001140206">
    <property type="component" value="Chromosome 2"/>
</dbReference>
<protein>
    <submittedName>
        <fullName evidence="10">Disease resistance protein RGA2</fullName>
    </submittedName>
</protein>
<comment type="caution">
    <text evidence="10">The sequence shown here is derived from an EMBL/GenBank/DDBJ whole genome shotgun (WGS) entry which is preliminary data.</text>
</comment>
<dbReference type="Gene3D" id="1.10.8.430">
    <property type="entry name" value="Helical domain of apoptotic protease-activating factors"/>
    <property type="match status" value="1"/>
</dbReference>
<evidence type="ECO:0000256" key="1">
    <source>
        <dbReference type="ARBA" id="ARBA00008894"/>
    </source>
</evidence>
<evidence type="ECO:0000256" key="4">
    <source>
        <dbReference type="ARBA" id="ARBA00022741"/>
    </source>
</evidence>
<dbReference type="InterPro" id="IPR042197">
    <property type="entry name" value="Apaf_helical"/>
</dbReference>
<evidence type="ECO:0000259" key="9">
    <source>
        <dbReference type="Pfam" id="PF18052"/>
    </source>
</evidence>
<name>A0AAV8FSH4_9POAL</name>
<dbReference type="SUPFAM" id="SSF52540">
    <property type="entry name" value="P-loop containing nucleoside triphosphate hydrolases"/>
    <property type="match status" value="1"/>
</dbReference>
<comment type="similarity">
    <text evidence="1">Belongs to the disease resistance NB-LRR family.</text>
</comment>
<accession>A0AAV8FSH4</accession>
<evidence type="ECO:0000313" key="11">
    <source>
        <dbReference type="Proteomes" id="UP001140206"/>
    </source>
</evidence>
<dbReference type="InterPro" id="IPR027417">
    <property type="entry name" value="P-loop_NTPase"/>
</dbReference>
<dbReference type="Pfam" id="PF18052">
    <property type="entry name" value="Rx_N"/>
    <property type="match status" value="1"/>
</dbReference>
<evidence type="ECO:0000256" key="3">
    <source>
        <dbReference type="ARBA" id="ARBA00022737"/>
    </source>
</evidence>
<evidence type="ECO:0000256" key="2">
    <source>
        <dbReference type="ARBA" id="ARBA00022614"/>
    </source>
</evidence>
<dbReference type="PANTHER" id="PTHR36766">
    <property type="entry name" value="PLANT BROAD-SPECTRUM MILDEW RESISTANCE PROTEIN RPW8"/>
    <property type="match status" value="1"/>
</dbReference>
<reference evidence="10" key="1">
    <citation type="submission" date="2022-08" db="EMBL/GenBank/DDBJ databases">
        <authorList>
            <person name="Marques A."/>
        </authorList>
    </citation>
    <scope>NUCLEOTIDE SEQUENCE</scope>
    <source>
        <strain evidence="10">RhyPub2mFocal</strain>
        <tissue evidence="10">Leaves</tissue>
    </source>
</reference>
<keyword evidence="11" id="KW-1185">Reference proteome</keyword>
<gene>
    <name evidence="10" type="ORF">LUZ62_045094</name>
</gene>
<dbReference type="Gene3D" id="3.40.50.300">
    <property type="entry name" value="P-loop containing nucleotide triphosphate hydrolases"/>
    <property type="match status" value="1"/>
</dbReference>
<keyword evidence="7" id="KW-0175">Coiled coil</keyword>
<dbReference type="PRINTS" id="PR00364">
    <property type="entry name" value="DISEASERSIST"/>
</dbReference>